<feature type="transmembrane region" description="Helical" evidence="1">
    <location>
        <begin position="45"/>
        <end position="65"/>
    </location>
</feature>
<dbReference type="RefSeq" id="WP_349086624.1">
    <property type="nucleotide sequence ID" value="NZ_JBBMEK010000446.1"/>
</dbReference>
<dbReference type="Proteomes" id="UP001469749">
    <property type="component" value="Unassembled WGS sequence"/>
</dbReference>
<organism evidence="2 3">
    <name type="scientific">Coprococcus intestinihominis</name>
    <dbReference type="NCBI Taxonomy" id="3133154"/>
    <lineage>
        <taxon>Bacteria</taxon>
        <taxon>Bacillati</taxon>
        <taxon>Bacillota</taxon>
        <taxon>Clostridia</taxon>
        <taxon>Lachnospirales</taxon>
        <taxon>Lachnospiraceae</taxon>
        <taxon>Coprococcus</taxon>
    </lineage>
</organism>
<dbReference type="EMBL" id="JBBMEK010000446">
    <property type="protein sequence ID" value="MEQ2366973.1"/>
    <property type="molecule type" value="Genomic_DNA"/>
</dbReference>
<keyword evidence="1" id="KW-1133">Transmembrane helix</keyword>
<evidence type="ECO:0000256" key="1">
    <source>
        <dbReference type="SAM" id="Phobius"/>
    </source>
</evidence>
<feature type="transmembrane region" description="Helical" evidence="1">
    <location>
        <begin position="20"/>
        <end position="39"/>
    </location>
</feature>
<keyword evidence="3" id="KW-1185">Reference proteome</keyword>
<evidence type="ECO:0000313" key="2">
    <source>
        <dbReference type="EMBL" id="MEQ2366973.1"/>
    </source>
</evidence>
<name>A0ABV1BAF5_9FIRM</name>
<feature type="non-terminal residue" evidence="2">
    <location>
        <position position="217"/>
    </location>
</feature>
<feature type="transmembrane region" description="Helical" evidence="1">
    <location>
        <begin position="120"/>
        <end position="145"/>
    </location>
</feature>
<protein>
    <submittedName>
        <fullName evidence="2">Uncharacterized protein</fullName>
    </submittedName>
</protein>
<accession>A0ABV1BAF5</accession>
<gene>
    <name evidence="2" type="ORF">WMO25_18100</name>
</gene>
<feature type="transmembrane region" description="Helical" evidence="1">
    <location>
        <begin position="86"/>
        <end position="108"/>
    </location>
</feature>
<keyword evidence="1" id="KW-0472">Membrane</keyword>
<reference evidence="2 3" key="1">
    <citation type="submission" date="2024-03" db="EMBL/GenBank/DDBJ databases">
        <title>Human intestinal bacterial collection.</title>
        <authorList>
            <person name="Pauvert C."/>
            <person name="Hitch T.C.A."/>
            <person name="Clavel T."/>
        </authorList>
    </citation>
    <scope>NUCLEOTIDE SEQUENCE [LARGE SCALE GENOMIC DNA]</scope>
    <source>
        <strain evidence="2 3">CLA-AA-H190</strain>
    </source>
</reference>
<sequence length="217" mass="24894">MDTKLKKMTANIKGIKGWFVLTVLGLDVLLGIDGGNLISTFYGDVIIYVTFLATVTAGIMLTISLRPDSKEWPFFGIFDNFKTDTLFWLELLIVTCTMAAFAWIAGLYESWSWAYSAISILGKLLFLVLVLPEAFVAVSCYAIFIRRMKDREKRRVLWIQSVFPKHEKKQKVKKENPIRKLYTKFRESVVSLKAEYEHSLNYEKKQLICTILIVGGN</sequence>
<comment type="caution">
    <text evidence="2">The sequence shown here is derived from an EMBL/GenBank/DDBJ whole genome shotgun (WGS) entry which is preliminary data.</text>
</comment>
<proteinExistence type="predicted"/>
<evidence type="ECO:0000313" key="3">
    <source>
        <dbReference type="Proteomes" id="UP001469749"/>
    </source>
</evidence>
<keyword evidence="1" id="KW-0812">Transmembrane</keyword>